<comment type="cofactor">
    <cofactor evidence="1 7">
        <name>FAD</name>
        <dbReference type="ChEBI" id="CHEBI:57692"/>
    </cofactor>
</comment>
<reference evidence="9 10" key="1">
    <citation type="submission" date="2020-04" db="EMBL/GenBank/DDBJ databases">
        <authorList>
            <person name="De Canck E."/>
        </authorList>
    </citation>
    <scope>NUCLEOTIDE SEQUENCE [LARGE SCALE GENOMIC DNA]</scope>
    <source>
        <strain evidence="9 10">LMG 3431</strain>
    </source>
</reference>
<keyword evidence="3 7" id="KW-0285">Flavoprotein</keyword>
<evidence type="ECO:0000256" key="4">
    <source>
        <dbReference type="ARBA" id="ARBA00022827"/>
    </source>
</evidence>
<evidence type="ECO:0000256" key="6">
    <source>
        <dbReference type="ARBA" id="ARBA00047884"/>
    </source>
</evidence>
<keyword evidence="5 7" id="KW-0560">Oxidoreductase</keyword>
<evidence type="ECO:0000256" key="5">
    <source>
        <dbReference type="ARBA" id="ARBA00023002"/>
    </source>
</evidence>
<gene>
    <name evidence="9" type="primary">dadA1_1</name>
    <name evidence="7" type="synonym">dadA</name>
    <name evidence="9" type="ORF">LMG3431_00282</name>
</gene>
<dbReference type="GO" id="GO:0005737">
    <property type="term" value="C:cytoplasm"/>
    <property type="evidence" value="ECO:0007669"/>
    <property type="project" value="TreeGrafter"/>
</dbReference>
<dbReference type="NCBIfam" id="NF001933">
    <property type="entry name" value="PRK00711.1"/>
    <property type="match status" value="1"/>
</dbReference>
<proteinExistence type="inferred from homology"/>
<dbReference type="SUPFAM" id="SSF54373">
    <property type="entry name" value="FAD-linked reductases, C-terminal domain"/>
    <property type="match status" value="1"/>
</dbReference>
<evidence type="ECO:0000313" key="9">
    <source>
        <dbReference type="EMBL" id="CAB3626248.1"/>
    </source>
</evidence>
<dbReference type="Gene3D" id="3.30.9.10">
    <property type="entry name" value="D-Amino Acid Oxidase, subunit A, domain 2"/>
    <property type="match status" value="1"/>
</dbReference>
<feature type="domain" description="FAD dependent oxidoreductase" evidence="8">
    <location>
        <begin position="2"/>
        <end position="397"/>
    </location>
</feature>
<dbReference type="GO" id="GO:0005886">
    <property type="term" value="C:plasma membrane"/>
    <property type="evidence" value="ECO:0007669"/>
    <property type="project" value="TreeGrafter"/>
</dbReference>
<evidence type="ECO:0000256" key="7">
    <source>
        <dbReference type="HAMAP-Rule" id="MF_01202"/>
    </source>
</evidence>
<dbReference type="Pfam" id="PF01266">
    <property type="entry name" value="DAO"/>
    <property type="match status" value="1"/>
</dbReference>
<protein>
    <recommendedName>
        <fullName evidence="7">D-amino acid dehydrogenase</fullName>
        <ecNumber evidence="7">1.4.99.-</ecNumber>
    </recommendedName>
</protein>
<dbReference type="EC" id="1.4.99.-" evidence="7"/>
<accession>A0A6S6YP11</accession>
<dbReference type="PANTHER" id="PTHR13847">
    <property type="entry name" value="SARCOSINE DEHYDROGENASE-RELATED"/>
    <property type="match status" value="1"/>
</dbReference>
<evidence type="ECO:0000259" key="8">
    <source>
        <dbReference type="Pfam" id="PF01266"/>
    </source>
</evidence>
<dbReference type="PANTHER" id="PTHR13847:SF280">
    <property type="entry name" value="D-AMINO ACID DEHYDROGENASE"/>
    <property type="match status" value="1"/>
</dbReference>
<evidence type="ECO:0000256" key="2">
    <source>
        <dbReference type="ARBA" id="ARBA00009410"/>
    </source>
</evidence>
<organism evidence="9 10">
    <name type="scientific">Achromobacter pestifer</name>
    <dbReference type="NCBI Taxonomy" id="1353889"/>
    <lineage>
        <taxon>Bacteria</taxon>
        <taxon>Pseudomonadati</taxon>
        <taxon>Pseudomonadota</taxon>
        <taxon>Betaproteobacteria</taxon>
        <taxon>Burkholderiales</taxon>
        <taxon>Alcaligenaceae</taxon>
        <taxon>Achromobacter</taxon>
    </lineage>
</organism>
<comment type="catalytic activity">
    <reaction evidence="6 7">
        <text>a D-alpha-amino acid + A + H2O = a 2-oxocarboxylate + AH2 + NH4(+)</text>
        <dbReference type="Rhea" id="RHEA:18125"/>
        <dbReference type="ChEBI" id="CHEBI:13193"/>
        <dbReference type="ChEBI" id="CHEBI:15377"/>
        <dbReference type="ChEBI" id="CHEBI:17499"/>
        <dbReference type="ChEBI" id="CHEBI:28938"/>
        <dbReference type="ChEBI" id="CHEBI:35179"/>
        <dbReference type="ChEBI" id="CHEBI:59871"/>
    </reaction>
</comment>
<dbReference type="GO" id="GO:0055130">
    <property type="term" value="P:D-alanine catabolic process"/>
    <property type="evidence" value="ECO:0007669"/>
    <property type="project" value="TreeGrafter"/>
</dbReference>
<name>A0A6S6YP11_9BURK</name>
<dbReference type="RefSeq" id="WP_175172633.1">
    <property type="nucleotide sequence ID" value="NZ_CADIJX010000001.1"/>
</dbReference>
<dbReference type="HAMAP" id="MF_01202">
    <property type="entry name" value="DadA"/>
    <property type="match status" value="1"/>
</dbReference>
<comment type="function">
    <text evidence="7">Oxidative deamination of D-amino acids.</text>
</comment>
<keyword evidence="10" id="KW-1185">Reference proteome</keyword>
<dbReference type="InterPro" id="IPR006076">
    <property type="entry name" value="FAD-dep_OxRdtase"/>
</dbReference>
<dbReference type="Proteomes" id="UP000494108">
    <property type="component" value="Unassembled WGS sequence"/>
</dbReference>
<dbReference type="EMBL" id="CADIJX010000001">
    <property type="protein sequence ID" value="CAB3626248.1"/>
    <property type="molecule type" value="Genomic_DNA"/>
</dbReference>
<dbReference type="SUPFAM" id="SSF51905">
    <property type="entry name" value="FAD/NAD(P)-binding domain"/>
    <property type="match status" value="1"/>
</dbReference>
<evidence type="ECO:0000256" key="1">
    <source>
        <dbReference type="ARBA" id="ARBA00001974"/>
    </source>
</evidence>
<evidence type="ECO:0000313" key="10">
    <source>
        <dbReference type="Proteomes" id="UP000494108"/>
    </source>
</evidence>
<dbReference type="InterPro" id="IPR036188">
    <property type="entry name" value="FAD/NAD-bd_sf"/>
</dbReference>
<dbReference type="InterPro" id="IPR023080">
    <property type="entry name" value="DadA"/>
</dbReference>
<evidence type="ECO:0000256" key="3">
    <source>
        <dbReference type="ARBA" id="ARBA00022630"/>
    </source>
</evidence>
<dbReference type="GO" id="GO:0008718">
    <property type="term" value="F:D-amino-acid dehydrogenase activity"/>
    <property type="evidence" value="ECO:0007669"/>
    <property type="project" value="UniProtKB-UniRule"/>
</dbReference>
<dbReference type="AlphaFoldDB" id="A0A6S6YP11"/>
<keyword evidence="4 7" id="KW-0274">FAD</keyword>
<comment type="similarity">
    <text evidence="2 7">Belongs to the DadA oxidoreductase family.</text>
</comment>
<dbReference type="Gene3D" id="3.50.50.60">
    <property type="entry name" value="FAD/NAD(P)-binding domain"/>
    <property type="match status" value="2"/>
</dbReference>
<feature type="binding site" evidence="7">
    <location>
        <begin position="3"/>
        <end position="17"/>
    </location>
    <ligand>
        <name>FAD</name>
        <dbReference type="ChEBI" id="CHEBI:57692"/>
    </ligand>
</feature>
<sequence length="433" mass="47266">MHVIVLGSGVIGTTTAYYLARQGAKVTVLDRQPAAAQETSHANAGQVSPGYSTPWAAPGIPLKAIKWLFQKHAPLAIRLDGSLYQLKWMAAMLANCSADRYSVNKERMLRLAEYSRDCLRELRASTGIHYEERMRGTLQLFRTEAQLEAARRDIAVLEEVGVPYELLDRNRLVTAEPALARSIHKLAGGLRLPNDETGDCHLFTTRLAEKAAALGVDFRYNQTVAGLNTAGGQITGVRVGGQVLTADRYVAAFGSYTRDFLEPLGLDLPVYPVKGYSLTIPLKDEAAAPVSTILDETYKIAVTRFDQRIRVGGMAELSGFDLRLKDARRKTLELVVNDLFPDSGHVAQAEFWTGLRPMTPDSTPIVGETRYGNLYLNTGHGTLGWTMACGSGKLVADQVMGQRPAIRTDGLSLSRYDRRAASNQALVLGSKGA</sequence>
<dbReference type="FunFam" id="3.50.50.60:FF:000020">
    <property type="entry name" value="D-amino acid dehydrogenase"/>
    <property type="match status" value="1"/>
</dbReference>